<reference evidence="9" key="1">
    <citation type="submission" date="2020-10" db="EMBL/GenBank/DDBJ databases">
        <title>Unveiling of a novel bifunctional photoreceptor, Dualchrome1, isolated from a cosmopolitan green alga.</title>
        <authorList>
            <person name="Suzuki S."/>
            <person name="Kawachi M."/>
        </authorList>
    </citation>
    <scope>NUCLEOTIDE SEQUENCE</scope>
    <source>
        <strain evidence="9">NIES 2893</strain>
    </source>
</reference>
<comment type="function">
    <text evidence="7">Involved in protein precursor import into chloroplasts.</text>
</comment>
<evidence type="ECO:0000256" key="4">
    <source>
        <dbReference type="ARBA" id="ARBA00022780"/>
    </source>
</evidence>
<evidence type="ECO:0000256" key="3">
    <source>
        <dbReference type="ARBA" id="ARBA00022692"/>
    </source>
</evidence>
<proteinExistence type="inferred from homology"/>
<feature type="transmembrane region" description="Helical" evidence="7">
    <location>
        <begin position="239"/>
        <end position="263"/>
    </location>
</feature>
<feature type="transmembrane region" description="Helical" evidence="7">
    <location>
        <begin position="171"/>
        <end position="189"/>
    </location>
</feature>
<dbReference type="AlphaFoldDB" id="A0A830H368"/>
<evidence type="ECO:0000256" key="6">
    <source>
        <dbReference type="ARBA" id="ARBA00023136"/>
    </source>
</evidence>
<gene>
    <name evidence="9" type="ORF">PPROV_000018000</name>
</gene>
<dbReference type="Pfam" id="PF16166">
    <property type="entry name" value="TIC20"/>
    <property type="match status" value="1"/>
</dbReference>
<evidence type="ECO:0000256" key="7">
    <source>
        <dbReference type="RuleBase" id="RU367003"/>
    </source>
</evidence>
<evidence type="ECO:0000313" key="9">
    <source>
        <dbReference type="EMBL" id="GHP01424.1"/>
    </source>
</evidence>
<feature type="region of interest" description="Disordered" evidence="8">
    <location>
        <begin position="85"/>
        <end position="113"/>
    </location>
</feature>
<comment type="caution">
    <text evidence="9">The sequence shown here is derived from an EMBL/GenBank/DDBJ whole genome shotgun (WGS) entry which is preliminary data.</text>
</comment>
<keyword evidence="3 7" id="KW-0812">Transmembrane</keyword>
<feature type="transmembrane region" description="Helical" evidence="7">
    <location>
        <begin position="201"/>
        <end position="219"/>
    </location>
</feature>
<evidence type="ECO:0000313" key="10">
    <source>
        <dbReference type="Proteomes" id="UP000660262"/>
    </source>
</evidence>
<protein>
    <recommendedName>
        <fullName evidence="7">Protein TIC 20</fullName>
    </recommendedName>
</protein>
<evidence type="ECO:0000256" key="5">
    <source>
        <dbReference type="ARBA" id="ARBA00022989"/>
    </source>
</evidence>
<dbReference type="PANTHER" id="PTHR33510:SF5">
    <property type="entry name" value="PROTEIN TIC 20-II, CHLOROPLASTIC"/>
    <property type="match status" value="1"/>
</dbReference>
<comment type="similarity">
    <text evidence="2 7">Belongs to the Tic20 family.</text>
</comment>
<organism evidence="9 10">
    <name type="scientific">Pycnococcus provasolii</name>
    <dbReference type="NCBI Taxonomy" id="41880"/>
    <lineage>
        <taxon>Eukaryota</taxon>
        <taxon>Viridiplantae</taxon>
        <taxon>Chlorophyta</taxon>
        <taxon>Pseudoscourfieldiophyceae</taxon>
        <taxon>Pseudoscourfieldiales</taxon>
        <taxon>Pycnococcaceae</taxon>
        <taxon>Pycnococcus</taxon>
    </lineage>
</organism>
<comment type="caution">
    <text evidence="7">Lacks conserved residue(s) required for the propagation of feature annotation.</text>
</comment>
<keyword evidence="4" id="KW-1001">Plastid inner membrane</keyword>
<dbReference type="GO" id="GO:0009706">
    <property type="term" value="C:chloroplast inner membrane"/>
    <property type="evidence" value="ECO:0007669"/>
    <property type="project" value="UniProtKB-SubCell"/>
</dbReference>
<sequence>MTLVSLSAHVRTCPGGSHIHVPGSTTVRLVGHRSRAVSAVSKPCVSSEASPAFAARVCCARAAHVEGLGLGSRGLPPLMTTAAMRAPKRNSHKDISETQDKQTSQQSTRCRAYGGSMDAGSQGTSLFDRVLAAVPYLLPLIASLRYGAAFFREFPAAMQLLVPLDPLIRAYYGNRWASLIVFFGIYILLVQNQNMRWFIRYNAMAAILLDILLIVPALFENVIRMAVKNAAPGSLVAQFGSAFFNITFVCIAGGCLYSMFLVLMDRVPKLPGISDAANGQVGY</sequence>
<dbReference type="EMBL" id="BNJQ01000001">
    <property type="protein sequence ID" value="GHP01424.1"/>
    <property type="molecule type" value="Genomic_DNA"/>
</dbReference>
<keyword evidence="7" id="KW-0934">Plastid</keyword>
<keyword evidence="6 7" id="KW-0472">Membrane</keyword>
<keyword evidence="5 7" id="KW-1133">Transmembrane helix</keyword>
<accession>A0A830H368</accession>
<evidence type="ECO:0000256" key="8">
    <source>
        <dbReference type="SAM" id="MobiDB-lite"/>
    </source>
</evidence>
<evidence type="ECO:0000256" key="2">
    <source>
        <dbReference type="ARBA" id="ARBA00009596"/>
    </source>
</evidence>
<comment type="subcellular location">
    <subcellularLocation>
        <location evidence="1">Plastid</location>
        <location evidence="1">Chloroplast inner membrane</location>
        <topology evidence="1">Multi-pass membrane protein</topology>
    </subcellularLocation>
    <subcellularLocation>
        <location evidence="7">Plastid</location>
        <location evidence="7">Chloroplast membrane</location>
        <topology evidence="7">Multi-pass membrane protein</topology>
    </subcellularLocation>
</comment>
<evidence type="ECO:0000256" key="1">
    <source>
        <dbReference type="ARBA" id="ARBA00004478"/>
    </source>
</evidence>
<dbReference type="OrthoDB" id="414558at2759"/>
<name>A0A830H368_9CHLO</name>
<keyword evidence="7" id="KW-0150">Chloroplast</keyword>
<dbReference type="PANTHER" id="PTHR33510">
    <property type="entry name" value="PROTEIN TIC 20-II, CHLOROPLASTIC"/>
    <property type="match status" value="1"/>
</dbReference>
<keyword evidence="10" id="KW-1185">Reference proteome</keyword>
<dbReference type="Proteomes" id="UP000660262">
    <property type="component" value="Unassembled WGS sequence"/>
</dbReference>
<dbReference type="InterPro" id="IPR005691">
    <property type="entry name" value="Tic20"/>
</dbReference>